<comment type="caution">
    <text evidence="9">The sequence shown here is derived from an EMBL/GenBank/DDBJ whole genome shotgun (WGS) entry which is preliminary data.</text>
</comment>
<evidence type="ECO:0000313" key="9">
    <source>
        <dbReference type="EMBL" id="CAF1176310.1"/>
    </source>
</evidence>
<dbReference type="GO" id="GO:0015379">
    <property type="term" value="F:potassium:chloride symporter activity"/>
    <property type="evidence" value="ECO:0007669"/>
    <property type="project" value="TreeGrafter"/>
</dbReference>
<evidence type="ECO:0008006" key="11">
    <source>
        <dbReference type="Google" id="ProtNLM"/>
    </source>
</evidence>
<dbReference type="GO" id="GO:1990573">
    <property type="term" value="P:potassium ion import across plasma membrane"/>
    <property type="evidence" value="ECO:0007669"/>
    <property type="project" value="TreeGrafter"/>
</dbReference>
<feature type="transmembrane region" description="Helical" evidence="6">
    <location>
        <begin position="291"/>
        <end position="310"/>
    </location>
</feature>
<keyword evidence="4 6" id="KW-0472">Membrane</keyword>
<dbReference type="GO" id="GO:0055075">
    <property type="term" value="P:potassium ion homeostasis"/>
    <property type="evidence" value="ECO:0007669"/>
    <property type="project" value="TreeGrafter"/>
</dbReference>
<dbReference type="InterPro" id="IPR018491">
    <property type="entry name" value="SLC12_C"/>
</dbReference>
<dbReference type="GO" id="GO:0045202">
    <property type="term" value="C:synapse"/>
    <property type="evidence" value="ECO:0007669"/>
    <property type="project" value="GOC"/>
</dbReference>
<evidence type="ECO:0000256" key="2">
    <source>
        <dbReference type="ARBA" id="ARBA00022692"/>
    </source>
</evidence>
<evidence type="ECO:0000256" key="4">
    <source>
        <dbReference type="ARBA" id="ARBA00023136"/>
    </source>
</evidence>
<dbReference type="PANTHER" id="PTHR11827:SF73">
    <property type="entry name" value="KAZACHOC, ISOFORM G"/>
    <property type="match status" value="1"/>
</dbReference>
<keyword evidence="2 6" id="KW-0812">Transmembrane</keyword>
<dbReference type="GO" id="GO:0005886">
    <property type="term" value="C:plasma membrane"/>
    <property type="evidence" value="ECO:0007669"/>
    <property type="project" value="TreeGrafter"/>
</dbReference>
<evidence type="ECO:0000256" key="3">
    <source>
        <dbReference type="ARBA" id="ARBA00022989"/>
    </source>
</evidence>
<protein>
    <recommendedName>
        <fullName evidence="11">Solute carrier family 12 member 6</fullName>
    </recommendedName>
</protein>
<feature type="transmembrane region" description="Helical" evidence="6">
    <location>
        <begin position="137"/>
        <end position="163"/>
    </location>
</feature>
<evidence type="ECO:0000259" key="7">
    <source>
        <dbReference type="Pfam" id="PF00324"/>
    </source>
</evidence>
<dbReference type="Pfam" id="PF03522">
    <property type="entry name" value="SLC12"/>
    <property type="match status" value="1"/>
</dbReference>
<keyword evidence="3 6" id="KW-1133">Transmembrane helix</keyword>
<dbReference type="PANTHER" id="PTHR11827">
    <property type="entry name" value="SOLUTE CARRIER FAMILY 12, CATION COTRANSPORTERS"/>
    <property type="match status" value="1"/>
</dbReference>
<feature type="domain" description="SLC12A transporter C-terminal" evidence="8">
    <location>
        <begin position="394"/>
        <end position="630"/>
    </location>
</feature>
<dbReference type="GO" id="GO:0006884">
    <property type="term" value="P:cell volume homeostasis"/>
    <property type="evidence" value="ECO:0007669"/>
    <property type="project" value="TreeGrafter"/>
</dbReference>
<evidence type="ECO:0000256" key="5">
    <source>
        <dbReference type="SAM" id="MobiDB-lite"/>
    </source>
</evidence>
<feature type="domain" description="Amino acid permease/ SLC12A" evidence="7">
    <location>
        <begin position="139"/>
        <end position="305"/>
    </location>
</feature>
<feature type="transmembrane region" description="Helical" evidence="6">
    <location>
        <begin position="415"/>
        <end position="432"/>
    </location>
</feature>
<dbReference type="Proteomes" id="UP000663864">
    <property type="component" value="Unassembled WGS sequence"/>
</dbReference>
<evidence type="ECO:0000256" key="1">
    <source>
        <dbReference type="ARBA" id="ARBA00004141"/>
    </source>
</evidence>
<dbReference type="Gene3D" id="1.20.1740.10">
    <property type="entry name" value="Amino acid/polyamine transporter I"/>
    <property type="match status" value="1"/>
</dbReference>
<name>A0A814ULL5_9BILA</name>
<comment type="subcellular location">
    <subcellularLocation>
        <location evidence="1">Membrane</location>
        <topology evidence="1">Multi-pass membrane protein</topology>
    </subcellularLocation>
</comment>
<evidence type="ECO:0000259" key="8">
    <source>
        <dbReference type="Pfam" id="PF03522"/>
    </source>
</evidence>
<proteinExistence type="predicted"/>
<dbReference type="Pfam" id="PF00324">
    <property type="entry name" value="AA_permease"/>
    <property type="match status" value="1"/>
</dbReference>
<evidence type="ECO:0000313" key="10">
    <source>
        <dbReference type="Proteomes" id="UP000663864"/>
    </source>
</evidence>
<sequence>MSNSSNRSPYHVSFSDDQQQRKISINLDDNPLTGSGQGSGEKSGRFVVIKPSDVPDVNENDKMTNSNATNEHEKIPLQTESNVLLKFNESIFEDQDHGPRTVLDQLYNYTGGIVPNAAEAEKQTAVRQNSANLGTIFGVYLPCVQNIIGVIVFIRLFWLIGIAGVPQTLLIVVVCSSCTLLTAISMAAIATNGIVPAGGAYFMISRSLGPEFGGAVGLLFYLGNTFAASMYIVGAVEIIVKYMCPEKCRLFGDDVEIPSIAFNHYRIYGTLLLIIIGACVLIGIKFVTKIAPLSLLAVIISLLCIYAGVIKSSFSPPDLPLTQTKVQGFAEVLVAKDAEDGISALIQTEGLGGLKPNTIVLCWPLNWRKDYESYTANAFIRTIAVAEARRCAVIVPKNINSFPDNKEIQEGTIDIWWIIHDGGLLFLIAFLLKRNKVWSRCRLRLFTVAQLEDNSVEMKKDLEQYMYQLRIEAEVDVVEMENQEISAYAYERTLKLAERVKLLKDLKLPDKELQLQPQILMESLLNNQRQSIDESDDQYHYTFTPNQLGNLKSVSESSMRKMHSAVRLNQQIRNRSHDAKLVLINLPSPPTKHTSLATYSYMEYVDALTEGLDRLLLMRGSGREVITIFS</sequence>
<feature type="transmembrane region" description="Helical" evidence="6">
    <location>
        <begin position="265"/>
        <end position="284"/>
    </location>
</feature>
<evidence type="ECO:0000256" key="6">
    <source>
        <dbReference type="SAM" id="Phobius"/>
    </source>
</evidence>
<organism evidence="9 10">
    <name type="scientific">Rotaria sordida</name>
    <dbReference type="NCBI Taxonomy" id="392033"/>
    <lineage>
        <taxon>Eukaryota</taxon>
        <taxon>Metazoa</taxon>
        <taxon>Spiralia</taxon>
        <taxon>Gnathifera</taxon>
        <taxon>Rotifera</taxon>
        <taxon>Eurotatoria</taxon>
        <taxon>Bdelloidea</taxon>
        <taxon>Philodinida</taxon>
        <taxon>Philodinidae</taxon>
        <taxon>Rotaria</taxon>
    </lineage>
</organism>
<feature type="transmembrane region" description="Helical" evidence="6">
    <location>
        <begin position="212"/>
        <end position="233"/>
    </location>
</feature>
<feature type="transmembrane region" description="Helical" evidence="6">
    <location>
        <begin position="169"/>
        <end position="191"/>
    </location>
</feature>
<feature type="region of interest" description="Disordered" evidence="5">
    <location>
        <begin position="1"/>
        <end position="74"/>
    </location>
</feature>
<gene>
    <name evidence="9" type="ORF">ZHD862_LOCUS21502</name>
</gene>
<dbReference type="GO" id="GO:0055064">
    <property type="term" value="P:chloride ion homeostasis"/>
    <property type="evidence" value="ECO:0007669"/>
    <property type="project" value="TreeGrafter"/>
</dbReference>
<dbReference type="EMBL" id="CAJNOT010001283">
    <property type="protein sequence ID" value="CAF1176310.1"/>
    <property type="molecule type" value="Genomic_DNA"/>
</dbReference>
<reference evidence="9" key="1">
    <citation type="submission" date="2021-02" db="EMBL/GenBank/DDBJ databases">
        <authorList>
            <person name="Nowell W R."/>
        </authorList>
    </citation>
    <scope>NUCLEOTIDE SEQUENCE</scope>
</reference>
<dbReference type="InterPro" id="IPR004841">
    <property type="entry name" value="AA-permease/SLC12A_dom"/>
</dbReference>
<dbReference type="InterPro" id="IPR004842">
    <property type="entry name" value="SLC12A_fam"/>
</dbReference>
<accession>A0A814ULL5</accession>
<dbReference type="GO" id="GO:0007268">
    <property type="term" value="P:chemical synaptic transmission"/>
    <property type="evidence" value="ECO:0007669"/>
    <property type="project" value="TreeGrafter"/>
</dbReference>
<dbReference type="AlphaFoldDB" id="A0A814ULL5"/>